<organism evidence="1 2">
    <name type="scientific">Drosophila gunungcola</name>
    <name type="common">fruit fly</name>
    <dbReference type="NCBI Taxonomy" id="103775"/>
    <lineage>
        <taxon>Eukaryota</taxon>
        <taxon>Metazoa</taxon>
        <taxon>Ecdysozoa</taxon>
        <taxon>Arthropoda</taxon>
        <taxon>Hexapoda</taxon>
        <taxon>Insecta</taxon>
        <taxon>Pterygota</taxon>
        <taxon>Neoptera</taxon>
        <taxon>Endopterygota</taxon>
        <taxon>Diptera</taxon>
        <taxon>Brachycera</taxon>
        <taxon>Muscomorpha</taxon>
        <taxon>Ephydroidea</taxon>
        <taxon>Drosophilidae</taxon>
        <taxon>Drosophila</taxon>
        <taxon>Sophophora</taxon>
    </lineage>
</organism>
<proteinExistence type="predicted"/>
<gene>
    <name evidence="1" type="ORF">M5D96_011284</name>
</gene>
<name>A0A9P9YF72_9MUSC</name>
<accession>A0A9P9YF72</accession>
<dbReference type="Proteomes" id="UP001059596">
    <property type="component" value="Unassembled WGS sequence"/>
</dbReference>
<evidence type="ECO:0000313" key="1">
    <source>
        <dbReference type="EMBL" id="KAI8035853.1"/>
    </source>
</evidence>
<reference evidence="1" key="1">
    <citation type="journal article" date="2023" name="Genome Biol. Evol.">
        <title>Long-read-based Genome Assembly of Drosophila gunungcola Reveals Fewer Chemosensory Genes in Flower-breeding Species.</title>
        <authorList>
            <person name="Negi A."/>
            <person name="Liao B.Y."/>
            <person name="Yeh S.D."/>
        </authorList>
    </citation>
    <scope>NUCLEOTIDE SEQUENCE</scope>
    <source>
        <strain evidence="1">Sukarami</strain>
    </source>
</reference>
<evidence type="ECO:0000313" key="2">
    <source>
        <dbReference type="Proteomes" id="UP001059596"/>
    </source>
</evidence>
<protein>
    <submittedName>
        <fullName evidence="1">Uncharacterized protein</fullName>
    </submittedName>
</protein>
<sequence length="44" mass="4890">METTAIKQHVRIYANCETAKESEPQKQQVRSWGSAAAVRATCLP</sequence>
<comment type="caution">
    <text evidence="1">The sequence shown here is derived from an EMBL/GenBank/DDBJ whole genome shotgun (WGS) entry which is preliminary data.</text>
</comment>
<dbReference type="EMBL" id="JAMKOV010000028">
    <property type="protein sequence ID" value="KAI8035853.1"/>
    <property type="molecule type" value="Genomic_DNA"/>
</dbReference>
<keyword evidence="2" id="KW-1185">Reference proteome</keyword>
<dbReference type="AlphaFoldDB" id="A0A9P9YF72"/>